<dbReference type="PROSITE" id="PS51178">
    <property type="entry name" value="PASTA"/>
    <property type="match status" value="2"/>
</dbReference>
<feature type="domain" description="PASTA" evidence="11">
    <location>
        <begin position="709"/>
        <end position="775"/>
    </location>
</feature>
<dbReference type="Pfam" id="PF03793">
    <property type="entry name" value="PASTA"/>
    <property type="match status" value="1"/>
</dbReference>
<dbReference type="PANTHER" id="PTHR32282">
    <property type="entry name" value="BINDING PROTEIN TRANSPEPTIDASE, PUTATIVE-RELATED"/>
    <property type="match status" value="1"/>
</dbReference>
<dbReference type="EMBL" id="JACGWX010000003">
    <property type="protein sequence ID" value="MBA8848069.1"/>
    <property type="molecule type" value="Genomic_DNA"/>
</dbReference>
<dbReference type="Gene3D" id="3.30.10.20">
    <property type="match status" value="2"/>
</dbReference>
<evidence type="ECO:0000256" key="5">
    <source>
        <dbReference type="ARBA" id="ARBA00022801"/>
    </source>
</evidence>
<feature type="compositionally biased region" description="Pro residues" evidence="9">
    <location>
        <begin position="871"/>
        <end position="880"/>
    </location>
</feature>
<feature type="domain" description="PASTA" evidence="11">
    <location>
        <begin position="779"/>
        <end position="848"/>
    </location>
</feature>
<dbReference type="SUPFAM" id="SSF53955">
    <property type="entry name" value="Lysozyme-like"/>
    <property type="match status" value="1"/>
</dbReference>
<evidence type="ECO:0000256" key="7">
    <source>
        <dbReference type="ARBA" id="ARBA00034000"/>
    </source>
</evidence>
<dbReference type="InterPro" id="IPR001460">
    <property type="entry name" value="PCN-bd_Tpept"/>
</dbReference>
<comment type="caution">
    <text evidence="12">The sequence shown here is derived from an EMBL/GenBank/DDBJ whole genome shotgun (WGS) entry which is preliminary data.</text>
</comment>
<sequence>MSAQNQGAPGAIRALFGMVALSAVAGVLATVMVTPAIALTGIAASNTIGIFDSLPEYIEINELPERNALYAQNTANPEDGYTRIASVFAQNREEVAFDQLNDFVKNATLAGEDRRFYEHNGVDVQSVVRAAVGNVVSGGIESGASTLTMQLVKNICIQEALKTEDLDREAALAGVADCQVSSLERKLNEAKLAINLEKEFTKDEILLGYLNIAGFGGNTYGIQAAAQEYFSVNAVDLTLPQAASLIAIVQQPGARSLKAPDNFEANQARRDVILGNMLAYDMITQDEYDAAIAIPVDENFVLPQPPRNGCIAANDYARFFCDYVVRNVANFGSLGPDAETRLSAWKTGGIDVYTTLNMSLQQVAYDAVLRYAPAGETRLQLGAVAVSVEPGTGRILTMTQNKLFDNSETPPGTEYTAVNFNTDRAYGGSSGFQPGSTYKMFTLIEWLNQGRGLREIVDASTFEYPFSAFTNTCSDIGVDVFEFGNDEGAGSSMDALQATRRSVNSAFVSMATQLDLCEIRNRAADLGVHRADGNELTTVPSSVLGVDEVAPLSMAAAYAGIANNGQYCEPIMVDRFVSREGEELPGQAPVCNQGLDPEVAAAAASAMSTTMVDGGTATLSNPFDGTPIIGKTGTTDRSRHTWVITSTTEFATAVWVGNIVGDARIRQYQNPEGFWGGELRHRIMREILGAANAQYGGAAFPEPPARLIRGSGIELPNLIGQSPSQARAILEGLGLRYGEGGTIDSGQPQGTVAATSPSPGAVVGRGLIVRVQLSNGNLGTVPDVTSAGFDEAQARAALQGAGFGNIATACVPINGGPDPAREGIVESQNPAAGTSTNRSTLVTIGVASQSCGSGGGGGGGDNGGGGGGSPAPSPSPGDGG</sequence>
<dbReference type="GO" id="GO:0030288">
    <property type="term" value="C:outer membrane-bounded periplasmic space"/>
    <property type="evidence" value="ECO:0007669"/>
    <property type="project" value="TreeGrafter"/>
</dbReference>
<name>A0A839E5X4_9MICO</name>
<evidence type="ECO:0000256" key="6">
    <source>
        <dbReference type="ARBA" id="ARBA00023268"/>
    </source>
</evidence>
<evidence type="ECO:0000256" key="2">
    <source>
        <dbReference type="ARBA" id="ARBA00022670"/>
    </source>
</evidence>
<dbReference type="InterPro" id="IPR012338">
    <property type="entry name" value="Beta-lactam/transpept-like"/>
</dbReference>
<dbReference type="SMART" id="SM00740">
    <property type="entry name" value="PASTA"/>
    <property type="match status" value="2"/>
</dbReference>
<dbReference type="Proteomes" id="UP000585905">
    <property type="component" value="Unassembled WGS sequence"/>
</dbReference>
<keyword evidence="4" id="KW-0808">Transferase</keyword>
<dbReference type="RefSeq" id="WP_182490869.1">
    <property type="nucleotide sequence ID" value="NZ_BAAAOV010000001.1"/>
</dbReference>
<dbReference type="AlphaFoldDB" id="A0A839E5X4"/>
<accession>A0A839E5X4</accession>
<proteinExistence type="predicted"/>
<dbReference type="GO" id="GO:0008955">
    <property type="term" value="F:peptidoglycan glycosyltransferase activity"/>
    <property type="evidence" value="ECO:0007669"/>
    <property type="project" value="UniProtKB-EC"/>
</dbReference>
<dbReference type="Pfam" id="PF00912">
    <property type="entry name" value="Transgly"/>
    <property type="match status" value="1"/>
</dbReference>
<reference evidence="12 13" key="1">
    <citation type="submission" date="2020-07" db="EMBL/GenBank/DDBJ databases">
        <title>Sequencing the genomes of 1000 actinobacteria strains.</title>
        <authorList>
            <person name="Klenk H.-P."/>
        </authorList>
    </citation>
    <scope>NUCLEOTIDE SEQUENCE [LARGE SCALE GENOMIC DNA]</scope>
    <source>
        <strain evidence="12 13">DSM 19663</strain>
    </source>
</reference>
<dbReference type="GO" id="GO:0009252">
    <property type="term" value="P:peptidoglycan biosynthetic process"/>
    <property type="evidence" value="ECO:0007669"/>
    <property type="project" value="TreeGrafter"/>
</dbReference>
<evidence type="ECO:0000256" key="3">
    <source>
        <dbReference type="ARBA" id="ARBA00022676"/>
    </source>
</evidence>
<dbReference type="GO" id="GO:0009002">
    <property type="term" value="F:serine-type D-Ala-D-Ala carboxypeptidase activity"/>
    <property type="evidence" value="ECO:0007669"/>
    <property type="project" value="UniProtKB-EC"/>
</dbReference>
<evidence type="ECO:0000259" key="11">
    <source>
        <dbReference type="PROSITE" id="PS51178"/>
    </source>
</evidence>
<dbReference type="GO" id="GO:0006508">
    <property type="term" value="P:proteolysis"/>
    <property type="evidence" value="ECO:0007669"/>
    <property type="project" value="UniProtKB-KW"/>
</dbReference>
<dbReference type="PANTHER" id="PTHR32282:SF33">
    <property type="entry name" value="PEPTIDOGLYCAN GLYCOSYLTRANSFERASE"/>
    <property type="match status" value="1"/>
</dbReference>
<keyword evidence="10" id="KW-0472">Membrane</keyword>
<dbReference type="InterPro" id="IPR036950">
    <property type="entry name" value="PBP_transglycosylase"/>
</dbReference>
<dbReference type="SUPFAM" id="SSF56601">
    <property type="entry name" value="beta-lactamase/transpeptidase-like"/>
    <property type="match status" value="1"/>
</dbReference>
<keyword evidence="3" id="KW-0328">Glycosyltransferase</keyword>
<dbReference type="InterPro" id="IPR023346">
    <property type="entry name" value="Lysozyme-like_dom_sf"/>
</dbReference>
<dbReference type="GO" id="GO:0008658">
    <property type="term" value="F:penicillin binding"/>
    <property type="evidence" value="ECO:0007669"/>
    <property type="project" value="InterPro"/>
</dbReference>
<dbReference type="InterPro" id="IPR005543">
    <property type="entry name" value="PASTA_dom"/>
</dbReference>
<dbReference type="Gene3D" id="3.40.710.10">
    <property type="entry name" value="DD-peptidase/beta-lactamase superfamily"/>
    <property type="match status" value="1"/>
</dbReference>
<evidence type="ECO:0000256" key="9">
    <source>
        <dbReference type="SAM" id="MobiDB-lite"/>
    </source>
</evidence>
<dbReference type="Gene3D" id="1.10.3810.10">
    <property type="entry name" value="Biosynthetic peptidoglycan transglycosylase-like"/>
    <property type="match status" value="1"/>
</dbReference>
<organism evidence="12 13">
    <name type="scientific">Microcella alkalica</name>
    <dbReference type="NCBI Taxonomy" id="355930"/>
    <lineage>
        <taxon>Bacteria</taxon>
        <taxon>Bacillati</taxon>
        <taxon>Actinomycetota</taxon>
        <taxon>Actinomycetes</taxon>
        <taxon>Micrococcales</taxon>
        <taxon>Microbacteriaceae</taxon>
        <taxon>Microcella</taxon>
    </lineage>
</organism>
<comment type="catalytic activity">
    <reaction evidence="7">
        <text>Preferential cleavage: (Ac)2-L-Lys-D-Ala-|-D-Ala. Also transpeptidation of peptidyl-alanyl moieties that are N-acyl substituents of D-alanine.</text>
        <dbReference type="EC" id="3.4.16.4"/>
    </reaction>
</comment>
<keyword evidence="10" id="KW-1133">Transmembrane helix</keyword>
<evidence type="ECO:0000256" key="8">
    <source>
        <dbReference type="ARBA" id="ARBA00049902"/>
    </source>
</evidence>
<evidence type="ECO:0000256" key="4">
    <source>
        <dbReference type="ARBA" id="ARBA00022679"/>
    </source>
</evidence>
<dbReference type="Pfam" id="PF00905">
    <property type="entry name" value="Transpeptidase"/>
    <property type="match status" value="1"/>
</dbReference>
<feature type="transmembrane region" description="Helical" evidence="10">
    <location>
        <begin position="12"/>
        <end position="38"/>
    </location>
</feature>
<dbReference type="InterPro" id="IPR050396">
    <property type="entry name" value="Glycosyltr_51/Transpeptidase"/>
</dbReference>
<dbReference type="InterPro" id="IPR001264">
    <property type="entry name" value="Glyco_trans_51"/>
</dbReference>
<evidence type="ECO:0000256" key="10">
    <source>
        <dbReference type="SAM" id="Phobius"/>
    </source>
</evidence>
<gene>
    <name evidence="12" type="ORF">FHX53_001661</name>
</gene>
<keyword evidence="13" id="KW-1185">Reference proteome</keyword>
<keyword evidence="5" id="KW-0378">Hydrolase</keyword>
<feature type="compositionally biased region" description="Gly residues" evidence="9">
    <location>
        <begin position="852"/>
        <end position="869"/>
    </location>
</feature>
<evidence type="ECO:0000256" key="1">
    <source>
        <dbReference type="ARBA" id="ARBA00022645"/>
    </source>
</evidence>
<keyword evidence="6" id="KW-0511">Multifunctional enzyme</keyword>
<keyword evidence="1 12" id="KW-0121">Carboxypeptidase</keyword>
<evidence type="ECO:0000313" key="13">
    <source>
        <dbReference type="Proteomes" id="UP000585905"/>
    </source>
</evidence>
<feature type="region of interest" description="Disordered" evidence="9">
    <location>
        <begin position="845"/>
        <end position="880"/>
    </location>
</feature>
<dbReference type="CDD" id="cd06577">
    <property type="entry name" value="PASTA_pknB"/>
    <property type="match status" value="2"/>
</dbReference>
<keyword evidence="2" id="KW-0645">Protease</keyword>
<keyword evidence="10" id="KW-0812">Transmembrane</keyword>
<protein>
    <submittedName>
        <fullName evidence="12">Membrane peptidoglycan carboxypeptidase</fullName>
    </submittedName>
</protein>
<evidence type="ECO:0000313" key="12">
    <source>
        <dbReference type="EMBL" id="MBA8848069.1"/>
    </source>
</evidence>
<comment type="catalytic activity">
    <reaction evidence="8">
        <text>[GlcNAc-(1-&gt;4)-Mur2Ac(oyl-L-Ala-gamma-D-Glu-L-Lys-D-Ala-D-Ala)](n)-di-trans,octa-cis-undecaprenyl diphosphate + beta-D-GlcNAc-(1-&gt;4)-Mur2Ac(oyl-L-Ala-gamma-D-Glu-L-Lys-D-Ala-D-Ala)-di-trans,octa-cis-undecaprenyl diphosphate = [GlcNAc-(1-&gt;4)-Mur2Ac(oyl-L-Ala-gamma-D-Glu-L-Lys-D-Ala-D-Ala)](n+1)-di-trans,octa-cis-undecaprenyl diphosphate + di-trans,octa-cis-undecaprenyl diphosphate + H(+)</text>
        <dbReference type="Rhea" id="RHEA:23708"/>
        <dbReference type="Rhea" id="RHEA-COMP:9602"/>
        <dbReference type="Rhea" id="RHEA-COMP:9603"/>
        <dbReference type="ChEBI" id="CHEBI:15378"/>
        <dbReference type="ChEBI" id="CHEBI:58405"/>
        <dbReference type="ChEBI" id="CHEBI:60033"/>
        <dbReference type="ChEBI" id="CHEBI:78435"/>
        <dbReference type="EC" id="2.4.99.28"/>
    </reaction>
</comment>